<dbReference type="InterPro" id="IPR029066">
    <property type="entry name" value="PLP-binding_barrel"/>
</dbReference>
<evidence type="ECO:0000256" key="2">
    <source>
        <dbReference type="ARBA" id="ARBA00008872"/>
    </source>
</evidence>
<dbReference type="PRINTS" id="PR01179">
    <property type="entry name" value="ODADCRBXLASE"/>
</dbReference>
<dbReference type="InterPro" id="IPR022644">
    <property type="entry name" value="De-COase2_N"/>
</dbReference>
<keyword evidence="3 8" id="KW-0663">Pyridoxal phosphate</keyword>
<comment type="cofactor">
    <cofactor evidence="1 8">
        <name>pyridoxal 5'-phosphate</name>
        <dbReference type="ChEBI" id="CHEBI:597326"/>
    </cofactor>
</comment>
<dbReference type="PROSITE" id="PS00878">
    <property type="entry name" value="ODR_DC_2_1"/>
    <property type="match status" value="1"/>
</dbReference>
<dbReference type="AlphaFoldDB" id="A0A2G4YML1"/>
<feature type="modified residue" description="N6-(pyridoxal phosphate)lysine" evidence="8">
    <location>
        <position position="80"/>
    </location>
</feature>
<evidence type="ECO:0000256" key="6">
    <source>
        <dbReference type="ARBA" id="ARBA00034138"/>
    </source>
</evidence>
<dbReference type="PRINTS" id="PR01182">
    <property type="entry name" value="ORNDCRBXLASE"/>
</dbReference>
<dbReference type="InParanoid" id="A0A2G4YML1"/>
<dbReference type="GO" id="GO:0033387">
    <property type="term" value="P:putrescine biosynthetic process from arginine, via ornithine"/>
    <property type="evidence" value="ECO:0007669"/>
    <property type="project" value="TreeGrafter"/>
</dbReference>
<feature type="domain" description="Orn/DAP/Arg decarboxylase 2 C-terminal" evidence="10">
    <location>
        <begin position="299"/>
        <end position="389"/>
    </location>
</feature>
<comment type="similarity">
    <text evidence="2 9">Belongs to the Orn/Lys/Arg decarboxylase class-II family.</text>
</comment>
<accession>A0A2G4YML1</accession>
<dbReference type="Gene3D" id="3.20.20.10">
    <property type="entry name" value="Alanine racemase"/>
    <property type="match status" value="1"/>
</dbReference>
<feature type="domain" description="Orn/DAP/Arg decarboxylase 2 N-terminal" evidence="11">
    <location>
        <begin position="61"/>
        <end position="297"/>
    </location>
</feature>
<dbReference type="InterPro" id="IPR022653">
    <property type="entry name" value="De-COase2_pyr-phos_BS"/>
</dbReference>
<dbReference type="InterPro" id="IPR000183">
    <property type="entry name" value="Orn/DAP/Arg_de-COase"/>
</dbReference>
<dbReference type="RefSeq" id="WP_099475053.1">
    <property type="nucleotide sequence ID" value="NZ_CP041025.1"/>
</dbReference>
<dbReference type="Pfam" id="PF00278">
    <property type="entry name" value="Orn_DAP_Arg_deC"/>
    <property type="match status" value="1"/>
</dbReference>
<evidence type="ECO:0000256" key="9">
    <source>
        <dbReference type="RuleBase" id="RU003737"/>
    </source>
</evidence>
<evidence type="ECO:0000256" key="5">
    <source>
        <dbReference type="ARBA" id="ARBA00034115"/>
    </source>
</evidence>
<evidence type="ECO:0000313" key="13">
    <source>
        <dbReference type="Proteomes" id="UP000229730"/>
    </source>
</evidence>
<dbReference type="EC" id="4.1.1.17" evidence="6"/>
<dbReference type="Pfam" id="PF02784">
    <property type="entry name" value="Orn_Arg_deC_N"/>
    <property type="match status" value="1"/>
</dbReference>
<protein>
    <recommendedName>
        <fullName evidence="6">ornithine decarboxylase</fullName>
        <ecNumber evidence="6">4.1.1.17</ecNumber>
    </recommendedName>
</protein>
<dbReference type="Gene3D" id="2.40.37.10">
    <property type="entry name" value="Lyase, Ornithine Decarboxylase, Chain A, domain 1"/>
    <property type="match status" value="1"/>
</dbReference>
<comment type="pathway">
    <text evidence="5">Amine and polyamine biosynthesis; putrescine biosynthesis via L-ornithine pathway; putrescine from L-ornithine: step 1/1.</text>
</comment>
<dbReference type="Proteomes" id="UP000229730">
    <property type="component" value="Unassembled WGS sequence"/>
</dbReference>
<keyword evidence="4" id="KW-0456">Lyase</keyword>
<dbReference type="InterPro" id="IPR022643">
    <property type="entry name" value="De-COase2_C"/>
</dbReference>
<evidence type="ECO:0000256" key="3">
    <source>
        <dbReference type="ARBA" id="ARBA00022898"/>
    </source>
</evidence>
<keyword evidence="13" id="KW-1185">Reference proteome</keyword>
<comment type="catalytic activity">
    <reaction evidence="7">
        <text>L-ornithine + H(+) = putrescine + CO2</text>
        <dbReference type="Rhea" id="RHEA:22964"/>
        <dbReference type="ChEBI" id="CHEBI:15378"/>
        <dbReference type="ChEBI" id="CHEBI:16526"/>
        <dbReference type="ChEBI" id="CHEBI:46911"/>
        <dbReference type="ChEBI" id="CHEBI:326268"/>
        <dbReference type="EC" id="4.1.1.17"/>
    </reaction>
</comment>
<evidence type="ECO:0000313" key="12">
    <source>
        <dbReference type="EMBL" id="PHZ83548.1"/>
    </source>
</evidence>
<dbReference type="GO" id="GO:0004586">
    <property type="term" value="F:ornithine decarboxylase activity"/>
    <property type="evidence" value="ECO:0007669"/>
    <property type="project" value="UniProtKB-EC"/>
</dbReference>
<sequence>MFTDPSEHRTDHAVCAFTLSDNQISPDVSETLDISHDMTDQDIRDLRPALPVPLLMPDVVQQKTTDFVRHFTGHVMYAVKCNPDHVFLDAIYQAGVRHFDVASIGEIRRISARFPDAVQYFMHPIKAPEAIREAYINHGVRAYVLDYDGELKKIRHETNDAPDLELIVRLAIPKETEQRDVATDFSSKFGAQFDQAVNLLKACRPHCAILGVSFHVGTQCQDPDRYAQAVAYAARVIEESGVVVETLDVGGGFPADLESATPLPPVQAFTQSIADAVSANGLNHMHLLCEVGRGLVAGGGALIVRVEGRKEDLLYLNDGTYGGLFEAGGAIGLPYPAHLIRREERAFQGQIRAFRFAGPTCDSVDMMQGPFMLPEDVQVGDWIRLDQLGAYGEVSRTDFNGFGAVQKIILRPQNAAPAEADKTAVHA</sequence>
<reference evidence="12 13" key="1">
    <citation type="submission" date="2017-10" db="EMBL/GenBank/DDBJ databases">
        <title>Frigbacter circumglobatus gen. nov. sp. nov., isolated from sediment cultured in situ.</title>
        <authorList>
            <person name="Zhao Z."/>
        </authorList>
    </citation>
    <scope>NUCLEOTIDE SEQUENCE [LARGE SCALE GENOMIC DNA]</scope>
    <source>
        <strain evidence="12 13">ZYL</strain>
    </source>
</reference>
<name>A0A2G4YML1_9PROT</name>
<feature type="active site" description="Proton donor" evidence="8">
    <location>
        <position position="361"/>
    </location>
</feature>
<dbReference type="GO" id="GO:0005737">
    <property type="term" value="C:cytoplasm"/>
    <property type="evidence" value="ECO:0007669"/>
    <property type="project" value="TreeGrafter"/>
</dbReference>
<evidence type="ECO:0000256" key="4">
    <source>
        <dbReference type="ARBA" id="ARBA00023239"/>
    </source>
</evidence>
<dbReference type="PANTHER" id="PTHR11482:SF6">
    <property type="entry name" value="ORNITHINE DECARBOXYLASE 1-RELATED"/>
    <property type="match status" value="1"/>
</dbReference>
<evidence type="ECO:0000259" key="10">
    <source>
        <dbReference type="Pfam" id="PF00278"/>
    </source>
</evidence>
<comment type="caution">
    <text evidence="12">The sequence shown here is derived from an EMBL/GenBank/DDBJ whole genome shotgun (WGS) entry which is preliminary data.</text>
</comment>
<proteinExistence type="inferred from homology"/>
<evidence type="ECO:0000256" key="1">
    <source>
        <dbReference type="ARBA" id="ARBA00001933"/>
    </source>
</evidence>
<evidence type="ECO:0000259" key="11">
    <source>
        <dbReference type="Pfam" id="PF02784"/>
    </source>
</evidence>
<evidence type="ECO:0000256" key="7">
    <source>
        <dbReference type="ARBA" id="ARBA00049127"/>
    </source>
</evidence>
<dbReference type="InterPro" id="IPR009006">
    <property type="entry name" value="Ala_racemase/Decarboxylase_C"/>
</dbReference>
<dbReference type="SUPFAM" id="SSF51419">
    <property type="entry name" value="PLP-binding barrel"/>
    <property type="match status" value="1"/>
</dbReference>
<gene>
    <name evidence="12" type="ORF">CRD36_16415</name>
</gene>
<dbReference type="SUPFAM" id="SSF50621">
    <property type="entry name" value="Alanine racemase C-terminal domain-like"/>
    <property type="match status" value="1"/>
</dbReference>
<dbReference type="PANTHER" id="PTHR11482">
    <property type="entry name" value="ARGININE/DIAMINOPIMELATE/ORNITHINE DECARBOXYLASE"/>
    <property type="match status" value="1"/>
</dbReference>
<dbReference type="EMBL" id="PDEM01000032">
    <property type="protein sequence ID" value="PHZ83548.1"/>
    <property type="molecule type" value="Genomic_DNA"/>
</dbReference>
<dbReference type="OrthoDB" id="9802147at2"/>
<dbReference type="InterPro" id="IPR002433">
    <property type="entry name" value="Orn_de-COase"/>
</dbReference>
<evidence type="ECO:0000256" key="8">
    <source>
        <dbReference type="PIRSR" id="PIRSR600183-50"/>
    </source>
</evidence>
<organism evidence="12 13">
    <name type="scientific">Paremcibacter congregatus</name>
    <dbReference type="NCBI Taxonomy" id="2043170"/>
    <lineage>
        <taxon>Bacteria</taxon>
        <taxon>Pseudomonadati</taxon>
        <taxon>Pseudomonadota</taxon>
        <taxon>Alphaproteobacteria</taxon>
        <taxon>Emcibacterales</taxon>
        <taxon>Emcibacteraceae</taxon>
        <taxon>Paremcibacter</taxon>
    </lineage>
</organism>